<dbReference type="Proteomes" id="UP000824881">
    <property type="component" value="Unassembled WGS sequence"/>
</dbReference>
<gene>
    <name evidence="1" type="ORF">CCMSSC00406_0009014</name>
</gene>
<reference evidence="1 2" key="1">
    <citation type="journal article" date="2021" name="Appl. Environ. Microbiol.">
        <title>Genetic linkage and physical mapping for an oyster mushroom Pleurotus cornucopiae and QTL analysis for the trait cap color.</title>
        <authorList>
            <person name="Zhang Y."/>
            <person name="Gao W."/>
            <person name="Sonnenberg A."/>
            <person name="Chen Q."/>
            <person name="Zhang J."/>
            <person name="Huang C."/>
        </authorList>
    </citation>
    <scope>NUCLEOTIDE SEQUENCE [LARGE SCALE GENOMIC DNA]</scope>
    <source>
        <strain evidence="1">CCMSSC00406</strain>
    </source>
</reference>
<keyword evidence="2" id="KW-1185">Reference proteome</keyword>
<accession>A0ACB7IVD1</accession>
<protein>
    <submittedName>
        <fullName evidence="1">Uncharacterized protein</fullName>
    </submittedName>
</protein>
<sequence length="98" mass="10752">MPCHGLMIRTDSIDLTISVTITNKTGGKADVYQVAFEALPVESRRKNNWNRSEAGAAIVTFVRSGTKFETALSALDVVYGDTHNHQSCQGEYSNKAIF</sequence>
<evidence type="ECO:0000313" key="1">
    <source>
        <dbReference type="EMBL" id="KAG9222173.1"/>
    </source>
</evidence>
<comment type="caution">
    <text evidence="1">The sequence shown here is derived from an EMBL/GenBank/DDBJ whole genome shotgun (WGS) entry which is preliminary data.</text>
</comment>
<name>A0ACB7IVD1_PLECO</name>
<dbReference type="EMBL" id="WQMT02000005">
    <property type="protein sequence ID" value="KAG9222173.1"/>
    <property type="molecule type" value="Genomic_DNA"/>
</dbReference>
<organism evidence="1 2">
    <name type="scientific">Pleurotus cornucopiae</name>
    <name type="common">Cornucopia mushroom</name>
    <dbReference type="NCBI Taxonomy" id="5321"/>
    <lineage>
        <taxon>Eukaryota</taxon>
        <taxon>Fungi</taxon>
        <taxon>Dikarya</taxon>
        <taxon>Basidiomycota</taxon>
        <taxon>Agaricomycotina</taxon>
        <taxon>Agaricomycetes</taxon>
        <taxon>Agaricomycetidae</taxon>
        <taxon>Agaricales</taxon>
        <taxon>Pleurotineae</taxon>
        <taxon>Pleurotaceae</taxon>
        <taxon>Pleurotus</taxon>
    </lineage>
</organism>
<evidence type="ECO:0000313" key="2">
    <source>
        <dbReference type="Proteomes" id="UP000824881"/>
    </source>
</evidence>
<proteinExistence type="predicted"/>